<dbReference type="EMBL" id="JAPDNS010000001">
    <property type="protein sequence ID" value="MCW3485331.1"/>
    <property type="molecule type" value="Genomic_DNA"/>
</dbReference>
<accession>A0ABT3IN53</accession>
<proteinExistence type="predicted"/>
<evidence type="ECO:0000313" key="2">
    <source>
        <dbReference type="Proteomes" id="UP001207742"/>
    </source>
</evidence>
<sequence>MEHPFWGNIQRDSSSCTAGITFSHPFFGKGTTEILLEPGPGNTMPDEDLLQAYAHTYTYFINSIGNRLVTLQQAMFEVYMEYLKPAEDNDIDTLQVHNDYIKELAFIRIGPNDMVELCFYYSLLNAPVHSVFFIGDQVYARYNQP</sequence>
<name>A0ABT3IN53_9BACT</name>
<dbReference type="RefSeq" id="WP_264731593.1">
    <property type="nucleotide sequence ID" value="NZ_JAPDNR010000001.1"/>
</dbReference>
<organism evidence="1 2">
    <name type="scientific">Chitinophaga nivalis</name>
    <dbReference type="NCBI Taxonomy" id="2991709"/>
    <lineage>
        <taxon>Bacteria</taxon>
        <taxon>Pseudomonadati</taxon>
        <taxon>Bacteroidota</taxon>
        <taxon>Chitinophagia</taxon>
        <taxon>Chitinophagales</taxon>
        <taxon>Chitinophagaceae</taxon>
        <taxon>Chitinophaga</taxon>
    </lineage>
</organism>
<dbReference type="Proteomes" id="UP001207742">
    <property type="component" value="Unassembled WGS sequence"/>
</dbReference>
<gene>
    <name evidence="1" type="ORF">OL497_15580</name>
</gene>
<reference evidence="1 2" key="1">
    <citation type="submission" date="2022-10" db="EMBL/GenBank/DDBJ databases">
        <title>Chitinophaga nivalis PC15 sp. nov., isolated from Pyeongchang county, South Korea.</title>
        <authorList>
            <person name="Trinh H.N."/>
        </authorList>
    </citation>
    <scope>NUCLEOTIDE SEQUENCE [LARGE SCALE GENOMIC DNA]</scope>
    <source>
        <strain evidence="1 2">PC14</strain>
    </source>
</reference>
<keyword evidence="2" id="KW-1185">Reference proteome</keyword>
<evidence type="ECO:0000313" key="1">
    <source>
        <dbReference type="EMBL" id="MCW3485331.1"/>
    </source>
</evidence>
<protein>
    <submittedName>
        <fullName evidence="1">Uncharacterized protein</fullName>
    </submittedName>
</protein>
<comment type="caution">
    <text evidence="1">The sequence shown here is derived from an EMBL/GenBank/DDBJ whole genome shotgun (WGS) entry which is preliminary data.</text>
</comment>